<evidence type="ECO:0000256" key="1">
    <source>
        <dbReference type="ARBA" id="ARBA00001971"/>
    </source>
</evidence>
<reference evidence="8" key="2">
    <citation type="submission" date="2025-09" db="UniProtKB">
        <authorList>
            <consortium name="Ensembl"/>
        </authorList>
    </citation>
    <scope>IDENTIFICATION</scope>
</reference>
<keyword evidence="5 7" id="KW-1133">Transmembrane helix</keyword>
<dbReference type="GO" id="GO:0004497">
    <property type="term" value="F:monooxygenase activity"/>
    <property type="evidence" value="ECO:0007669"/>
    <property type="project" value="InterPro"/>
</dbReference>
<dbReference type="PANTHER" id="PTHR24291">
    <property type="entry name" value="CYTOCHROME P450 FAMILY 4"/>
    <property type="match status" value="1"/>
</dbReference>
<dbReference type="PRINTS" id="PR00385">
    <property type="entry name" value="P450"/>
</dbReference>
<dbReference type="Pfam" id="PF00067">
    <property type="entry name" value="p450"/>
    <property type="match status" value="1"/>
</dbReference>
<sequence length="469" mass="54456">MESSWLETHWARPFHLALVFCLALGLLQAVKLYLQRQRLLRDLRPFPSPPAHWFHGHQKIIQNGGMEKLREIIDKYPCGFPFWHGPFQAFFYIYDADYAKTFLSRTDPKSKFLYKFLDPLIGKGLLNLNGPKWFQHRCLLSPVFHFNTLRSHVEIMAYSVNTMLGKWERICGTEDTLLEISEHITLMTLDILMKCIFSWETNCQVNSTHDHYIKVANEGSNIIFHRVYNFLYHHDIIFKFSPKGHRLREISKILHHYTEKIIQDGKNCHMNENKQDNTQKRKYQNVLDIALSAQNRNSLSDTDLRAEADMFMVAGSNSRASGISWVLYALASHPEHQQRCREEKWALFQGPSGPMPYTTMCIKEALRLYPPLPGISRKFREPTTLPAGMKLTTPTNLSICKNTWELRHPHVLFDPSRNCIRKQLAMNKMKVAVALTLLHFELAPDPSRVPIPIQGIVLKPKNGIQEKLP</sequence>
<organism evidence="8 9">
    <name type="scientific">Catagonus wagneri</name>
    <name type="common">Chacoan peccary</name>
    <dbReference type="NCBI Taxonomy" id="51154"/>
    <lineage>
        <taxon>Eukaryota</taxon>
        <taxon>Metazoa</taxon>
        <taxon>Chordata</taxon>
        <taxon>Craniata</taxon>
        <taxon>Vertebrata</taxon>
        <taxon>Euteleostomi</taxon>
        <taxon>Mammalia</taxon>
        <taxon>Eutheria</taxon>
        <taxon>Laurasiatheria</taxon>
        <taxon>Artiodactyla</taxon>
        <taxon>Suina</taxon>
        <taxon>Tayassuidae</taxon>
        <taxon>Catagonus</taxon>
    </lineage>
</organism>
<comment type="cofactor">
    <cofactor evidence="1">
        <name>heme</name>
        <dbReference type="ChEBI" id="CHEBI:30413"/>
    </cofactor>
</comment>
<dbReference type="GO" id="GO:0016020">
    <property type="term" value="C:membrane"/>
    <property type="evidence" value="ECO:0007669"/>
    <property type="project" value="UniProtKB-SubCell"/>
</dbReference>
<proteinExistence type="inferred from homology"/>
<comment type="similarity">
    <text evidence="3">Belongs to the cytochrome P450 family.</text>
</comment>
<dbReference type="GO" id="GO:0005506">
    <property type="term" value="F:iron ion binding"/>
    <property type="evidence" value="ECO:0007669"/>
    <property type="project" value="InterPro"/>
</dbReference>
<evidence type="ECO:0000313" key="9">
    <source>
        <dbReference type="Proteomes" id="UP000694540"/>
    </source>
</evidence>
<accession>A0A8C3W6V3</accession>
<evidence type="ECO:0008006" key="10">
    <source>
        <dbReference type="Google" id="ProtNLM"/>
    </source>
</evidence>
<dbReference type="GeneTree" id="ENSGT00940000160927"/>
<evidence type="ECO:0000256" key="7">
    <source>
        <dbReference type="SAM" id="Phobius"/>
    </source>
</evidence>
<dbReference type="GO" id="GO:0016705">
    <property type="term" value="F:oxidoreductase activity, acting on paired donors, with incorporation or reduction of molecular oxygen"/>
    <property type="evidence" value="ECO:0007669"/>
    <property type="project" value="InterPro"/>
</dbReference>
<name>A0A8C3W6V3_9CETA</name>
<dbReference type="AlphaFoldDB" id="A0A8C3W6V3"/>
<evidence type="ECO:0000256" key="6">
    <source>
        <dbReference type="ARBA" id="ARBA00023136"/>
    </source>
</evidence>
<dbReference type="InterPro" id="IPR036396">
    <property type="entry name" value="Cyt_P450_sf"/>
</dbReference>
<dbReference type="GO" id="GO:0020037">
    <property type="term" value="F:heme binding"/>
    <property type="evidence" value="ECO:0007669"/>
    <property type="project" value="InterPro"/>
</dbReference>
<keyword evidence="6 7" id="KW-0472">Membrane</keyword>
<dbReference type="Ensembl" id="ENSCWAT00000010717.1">
    <property type="protein sequence ID" value="ENSCWAP00000009862.1"/>
    <property type="gene ID" value="ENSCWAG00000007625.1"/>
</dbReference>
<keyword evidence="9" id="KW-1185">Reference proteome</keyword>
<reference evidence="8" key="1">
    <citation type="submission" date="2025-08" db="UniProtKB">
        <authorList>
            <consortium name="Ensembl"/>
        </authorList>
    </citation>
    <scope>IDENTIFICATION</scope>
</reference>
<evidence type="ECO:0000256" key="5">
    <source>
        <dbReference type="ARBA" id="ARBA00022989"/>
    </source>
</evidence>
<protein>
    <recommendedName>
        <fullName evidence="10">Cytochrome P450</fullName>
    </recommendedName>
</protein>
<dbReference type="Gene3D" id="1.10.630.10">
    <property type="entry name" value="Cytochrome P450"/>
    <property type="match status" value="1"/>
</dbReference>
<dbReference type="SUPFAM" id="SSF48264">
    <property type="entry name" value="Cytochrome P450"/>
    <property type="match status" value="1"/>
</dbReference>
<dbReference type="InterPro" id="IPR001128">
    <property type="entry name" value="Cyt_P450"/>
</dbReference>
<comment type="subcellular location">
    <subcellularLocation>
        <location evidence="2">Membrane</location>
        <topology evidence="2">Single-pass membrane protein</topology>
    </subcellularLocation>
</comment>
<dbReference type="Proteomes" id="UP000694540">
    <property type="component" value="Unplaced"/>
</dbReference>
<evidence type="ECO:0000256" key="4">
    <source>
        <dbReference type="ARBA" id="ARBA00022692"/>
    </source>
</evidence>
<evidence type="ECO:0000256" key="2">
    <source>
        <dbReference type="ARBA" id="ARBA00004167"/>
    </source>
</evidence>
<dbReference type="PANTHER" id="PTHR24291:SF63">
    <property type="entry name" value="CYTOCHROME P450 4X1-RELATED"/>
    <property type="match status" value="1"/>
</dbReference>
<evidence type="ECO:0000256" key="3">
    <source>
        <dbReference type="ARBA" id="ARBA00010617"/>
    </source>
</evidence>
<evidence type="ECO:0000313" key="8">
    <source>
        <dbReference type="Ensembl" id="ENSCWAP00000009862.1"/>
    </source>
</evidence>
<keyword evidence="4 7" id="KW-0812">Transmembrane</keyword>
<feature type="transmembrane region" description="Helical" evidence="7">
    <location>
        <begin position="14"/>
        <end position="34"/>
    </location>
</feature>
<dbReference type="InterPro" id="IPR050196">
    <property type="entry name" value="Cytochrome_P450_Monoox"/>
</dbReference>